<sequence>MKPSGIGGAAVMEGVMMKNKDQYAIAVRKPNNEIVIEKKTHKDFSEKVKLFKLPIFRGMLAFVDSLVISMKALSFSSSFLEEEEELEEAKKKEKKAEKKNKKKRRSDKKLSDLAAEEMSATDDTKSISETVQKEKKEQEEDSNVLLMIAAVFVSLILSISLFMVLPVLVSNLLAGFITSHFWLSLLEGFIRLTIFIGYILLATRMPEIKRLFMYHGAEHKTINCLENGIELTVENVKWQSKLHKRCGTSFMLLVMLISVAVFIFLPPMELVMKVLSRVLLVPFIAGISYEFIRLAGKSDNKVVNILSKPGLWMQGFTTKEPDDSMIEVAIQSVETVFDWRSFLETAATDEKVVVKGRKTKQKPSPASFEKVSKKRYEKIDGKKQGQMTAAEIRIAGPKDKDEEDDDILRALDKYLDVGDDTQEIIR</sequence>
<name>A0A8J7H629_9FIRM</name>
<dbReference type="Proteomes" id="UP000623269">
    <property type="component" value="Unassembled WGS sequence"/>
</dbReference>
<feature type="transmembrane region" description="Helical" evidence="2">
    <location>
        <begin position="250"/>
        <end position="268"/>
    </location>
</feature>
<evidence type="ECO:0000313" key="4">
    <source>
        <dbReference type="Proteomes" id="UP000623269"/>
    </source>
</evidence>
<organism evidence="3 4">
    <name type="scientific">Mobilitalea sibirica</name>
    <dbReference type="NCBI Taxonomy" id="1462919"/>
    <lineage>
        <taxon>Bacteria</taxon>
        <taxon>Bacillati</taxon>
        <taxon>Bacillota</taxon>
        <taxon>Clostridia</taxon>
        <taxon>Lachnospirales</taxon>
        <taxon>Lachnospiraceae</taxon>
        <taxon>Mobilitalea</taxon>
    </lineage>
</organism>
<accession>A0A8J7H629</accession>
<gene>
    <name evidence="3" type="ORF">I5677_06110</name>
</gene>
<keyword evidence="2" id="KW-0472">Membrane</keyword>
<reference evidence="3" key="1">
    <citation type="submission" date="2020-12" db="EMBL/GenBank/DDBJ databases">
        <title>M. sibirica DSM 26468T genome.</title>
        <authorList>
            <person name="Thieme N."/>
            <person name="Rettenmaier R."/>
            <person name="Zverlov V."/>
            <person name="Liebl W."/>
        </authorList>
    </citation>
    <scope>NUCLEOTIDE SEQUENCE</scope>
    <source>
        <strain evidence="3">DSM 26468</strain>
    </source>
</reference>
<dbReference type="RefSeq" id="WP_197660690.1">
    <property type="nucleotide sequence ID" value="NZ_JAEAGR010000004.1"/>
</dbReference>
<keyword evidence="2" id="KW-0812">Transmembrane</keyword>
<proteinExistence type="predicted"/>
<feature type="transmembrane region" description="Helical" evidence="2">
    <location>
        <begin position="144"/>
        <end position="169"/>
    </location>
</feature>
<dbReference type="EMBL" id="JAEAGR010000004">
    <property type="protein sequence ID" value="MBH1940471.1"/>
    <property type="molecule type" value="Genomic_DNA"/>
</dbReference>
<evidence type="ECO:0000313" key="3">
    <source>
        <dbReference type="EMBL" id="MBH1940471.1"/>
    </source>
</evidence>
<comment type="caution">
    <text evidence="3">The sequence shown here is derived from an EMBL/GenBank/DDBJ whole genome shotgun (WGS) entry which is preliminary data.</text>
</comment>
<dbReference type="Pfam" id="PF07136">
    <property type="entry name" value="DUF1385"/>
    <property type="match status" value="1"/>
</dbReference>
<keyword evidence="4" id="KW-1185">Reference proteome</keyword>
<dbReference type="PANTHER" id="PTHR42867:SF1">
    <property type="entry name" value="MEMBRANE PROTEIN-RELATED"/>
    <property type="match status" value="1"/>
</dbReference>
<feature type="compositionally biased region" description="Basic and acidic residues" evidence="1">
    <location>
        <begin position="122"/>
        <end position="135"/>
    </location>
</feature>
<feature type="region of interest" description="Disordered" evidence="1">
    <location>
        <begin position="88"/>
        <end position="135"/>
    </location>
</feature>
<dbReference type="AlphaFoldDB" id="A0A8J7H629"/>
<feature type="compositionally biased region" description="Basic residues" evidence="1">
    <location>
        <begin position="97"/>
        <end position="107"/>
    </location>
</feature>
<evidence type="ECO:0000256" key="2">
    <source>
        <dbReference type="SAM" id="Phobius"/>
    </source>
</evidence>
<dbReference type="PANTHER" id="PTHR42867">
    <property type="entry name" value="MEMBRANE PROTEIN-RELATED"/>
    <property type="match status" value="1"/>
</dbReference>
<protein>
    <submittedName>
        <fullName evidence="3">DUF1385 domain-containing protein</fullName>
    </submittedName>
</protein>
<dbReference type="InterPro" id="IPR010787">
    <property type="entry name" value="DUF1385"/>
</dbReference>
<feature type="transmembrane region" description="Helical" evidence="2">
    <location>
        <begin position="181"/>
        <end position="201"/>
    </location>
</feature>
<evidence type="ECO:0000256" key="1">
    <source>
        <dbReference type="SAM" id="MobiDB-lite"/>
    </source>
</evidence>
<keyword evidence="2" id="KW-1133">Transmembrane helix</keyword>